<feature type="signal peptide" evidence="2">
    <location>
        <begin position="1"/>
        <end position="29"/>
    </location>
</feature>
<name>A0ABW6QPN3_9NOCA</name>
<evidence type="ECO:0000256" key="1">
    <source>
        <dbReference type="SAM" id="MobiDB-lite"/>
    </source>
</evidence>
<accession>A0ABW6QPN3</accession>
<dbReference type="EMBL" id="JBIAPI010000001">
    <property type="protein sequence ID" value="MFF3223018.1"/>
    <property type="molecule type" value="Genomic_DNA"/>
</dbReference>
<evidence type="ECO:0008006" key="5">
    <source>
        <dbReference type="Google" id="ProtNLM"/>
    </source>
</evidence>
<dbReference type="RefSeq" id="WP_387715630.1">
    <property type="nucleotide sequence ID" value="NZ_JBIAPI010000001.1"/>
</dbReference>
<reference evidence="3 4" key="1">
    <citation type="submission" date="2024-10" db="EMBL/GenBank/DDBJ databases">
        <title>The Natural Products Discovery Center: Release of the First 8490 Sequenced Strains for Exploring Actinobacteria Biosynthetic Diversity.</title>
        <authorList>
            <person name="Kalkreuter E."/>
            <person name="Kautsar S.A."/>
            <person name="Yang D."/>
            <person name="Bader C.D."/>
            <person name="Teijaro C.N."/>
            <person name="Fluegel L."/>
            <person name="Davis C.M."/>
            <person name="Simpson J.R."/>
            <person name="Lauterbach L."/>
            <person name="Steele A.D."/>
            <person name="Gui C."/>
            <person name="Meng S."/>
            <person name="Li G."/>
            <person name="Viehrig K."/>
            <person name="Ye F."/>
            <person name="Su P."/>
            <person name="Kiefer A.F."/>
            <person name="Nichols A."/>
            <person name="Cepeda A.J."/>
            <person name="Yan W."/>
            <person name="Fan B."/>
            <person name="Jiang Y."/>
            <person name="Adhikari A."/>
            <person name="Zheng C.-J."/>
            <person name="Schuster L."/>
            <person name="Cowan T.M."/>
            <person name="Smanski M.J."/>
            <person name="Chevrette M.G."/>
            <person name="De Carvalho L.P.S."/>
            <person name="Shen B."/>
        </authorList>
    </citation>
    <scope>NUCLEOTIDE SEQUENCE [LARGE SCALE GENOMIC DNA]</scope>
    <source>
        <strain evidence="3 4">NPDC003040</strain>
    </source>
</reference>
<comment type="caution">
    <text evidence="3">The sequence shown here is derived from an EMBL/GenBank/DDBJ whole genome shotgun (WGS) entry which is preliminary data.</text>
</comment>
<proteinExistence type="predicted"/>
<dbReference type="Proteomes" id="UP001601948">
    <property type="component" value="Unassembled WGS sequence"/>
</dbReference>
<evidence type="ECO:0000313" key="4">
    <source>
        <dbReference type="Proteomes" id="UP001601948"/>
    </source>
</evidence>
<protein>
    <recommendedName>
        <fullName evidence="5">Secreted protein</fullName>
    </recommendedName>
</protein>
<feature type="chain" id="PRO_5046205415" description="Secreted protein" evidence="2">
    <location>
        <begin position="30"/>
        <end position="158"/>
    </location>
</feature>
<organism evidence="3 4">
    <name type="scientific">Nocardia suismassiliense</name>
    <dbReference type="NCBI Taxonomy" id="2077092"/>
    <lineage>
        <taxon>Bacteria</taxon>
        <taxon>Bacillati</taxon>
        <taxon>Actinomycetota</taxon>
        <taxon>Actinomycetes</taxon>
        <taxon>Mycobacteriales</taxon>
        <taxon>Nocardiaceae</taxon>
        <taxon>Nocardia</taxon>
    </lineage>
</organism>
<evidence type="ECO:0000256" key="2">
    <source>
        <dbReference type="SAM" id="SignalP"/>
    </source>
</evidence>
<evidence type="ECO:0000313" key="3">
    <source>
        <dbReference type="EMBL" id="MFF3223018.1"/>
    </source>
</evidence>
<feature type="region of interest" description="Disordered" evidence="1">
    <location>
        <begin position="76"/>
        <end position="132"/>
    </location>
</feature>
<gene>
    <name evidence="3" type="ORF">ACFYV7_09485</name>
</gene>
<keyword evidence="4" id="KW-1185">Reference proteome</keyword>
<feature type="compositionally biased region" description="Basic and acidic residues" evidence="1">
    <location>
        <begin position="90"/>
        <end position="116"/>
    </location>
</feature>
<keyword evidence="2" id="KW-0732">Signal</keyword>
<sequence>MRTSKVLVGSVVAIAAALQIGMAATASSAADESISVAAVALDSSKKNLLVDVVFTCAEGAKHSMISVAVQEDAKEGAKPAEGMGMADVDLTEKDPDTGEDVVAEKGCDGSEQRRTVTVEPDDGMKWSQPGKGTVTVSFSDDVQFNTKHSGVQWIGLPD</sequence>